<keyword evidence="4" id="KW-1185">Reference proteome</keyword>
<dbReference type="PANTHER" id="PTHR33608">
    <property type="entry name" value="BLL2464 PROTEIN"/>
    <property type="match status" value="1"/>
</dbReference>
<evidence type="ECO:0000259" key="2">
    <source>
        <dbReference type="Pfam" id="PF01882"/>
    </source>
</evidence>
<feature type="transmembrane region" description="Helical" evidence="1">
    <location>
        <begin position="38"/>
        <end position="67"/>
    </location>
</feature>
<protein>
    <submittedName>
        <fullName evidence="3">DUF58 domain-containing protein</fullName>
    </submittedName>
</protein>
<feature type="domain" description="DUF58" evidence="2">
    <location>
        <begin position="210"/>
        <end position="320"/>
    </location>
</feature>
<dbReference type="Pfam" id="PF01882">
    <property type="entry name" value="DUF58"/>
    <property type="match status" value="1"/>
</dbReference>
<keyword evidence="1" id="KW-0812">Transmembrane</keyword>
<dbReference type="Proteomes" id="UP000450000">
    <property type="component" value="Unassembled WGS sequence"/>
</dbReference>
<keyword evidence="1" id="KW-0472">Membrane</keyword>
<proteinExistence type="predicted"/>
<keyword evidence="1" id="KW-1133">Transmembrane helix</keyword>
<dbReference type="PANTHER" id="PTHR33608:SF14">
    <property type="entry name" value="POSSIBLE CONSERVED SECRETED PROTEIN"/>
    <property type="match status" value="1"/>
</dbReference>
<comment type="caution">
    <text evidence="3">The sequence shown here is derived from an EMBL/GenBank/DDBJ whole genome shotgun (WGS) entry which is preliminary data.</text>
</comment>
<dbReference type="AlphaFoldDB" id="A0A6N7KW03"/>
<dbReference type="OrthoDB" id="9776116at2"/>
<accession>A0A6N7KW03</accession>
<evidence type="ECO:0000313" key="3">
    <source>
        <dbReference type="EMBL" id="MQS15822.1"/>
    </source>
</evidence>
<name>A0A6N7KW03_9ACTN</name>
<organism evidence="3 4">
    <name type="scientific">Streptomyces kaniharaensis</name>
    <dbReference type="NCBI Taxonomy" id="212423"/>
    <lineage>
        <taxon>Bacteria</taxon>
        <taxon>Bacillati</taxon>
        <taxon>Actinomycetota</taxon>
        <taxon>Actinomycetes</taxon>
        <taxon>Kitasatosporales</taxon>
        <taxon>Streptomycetaceae</taxon>
        <taxon>Streptomyces</taxon>
    </lineage>
</organism>
<gene>
    <name evidence="3" type="ORF">F7Q99_27030</name>
</gene>
<evidence type="ECO:0000256" key="1">
    <source>
        <dbReference type="SAM" id="Phobius"/>
    </source>
</evidence>
<dbReference type="EMBL" id="WBOF01000001">
    <property type="protein sequence ID" value="MQS15822.1"/>
    <property type="molecule type" value="Genomic_DNA"/>
</dbReference>
<dbReference type="InterPro" id="IPR002881">
    <property type="entry name" value="DUF58"/>
</dbReference>
<sequence>MRTLAAARSARATAAGLPDSPPSPHWRADERTLRLLTVATAGAGAALLTGHAWLLALAAGPAVLLALASPGHTRPTRLSVEAAVEPRRCFESEHVTVRITVGHDGHIGPPEPTVALGPDVALDALTVTADGVDLVLRPESWGRRRLGVVDLDVPDAGGLTRRTLRTDLGTVDVFPVPTAARLTPIPVRLPERIGEHTAAHEGTGVEVVGVRPHVPGERQRRIHWPSTTRRDAVQINQFAAERAADVVVLLDALADFRDAATGRRSLDETLRAAAGLTRAYLRRHDRIGLVAVGGQLRWLTAGSGERQFYRMVESVLEVRQDRPCRGPVPPRIPLPALPARALVYAVTPLADQRILEVLGQVRERGNPLVVVEIPVGDPAVEPGDATDALALRLWRAEREAMRSTLRGRGIPVARHTPGEALDLALAPLLRRRIEGATR</sequence>
<evidence type="ECO:0000313" key="4">
    <source>
        <dbReference type="Proteomes" id="UP000450000"/>
    </source>
</evidence>
<reference evidence="3 4" key="1">
    <citation type="submission" date="2019-09" db="EMBL/GenBank/DDBJ databases">
        <title>Genome Sequences of Streptomyces kaniharaensis ATCC 21070.</title>
        <authorList>
            <person name="Zhu W."/>
            <person name="De Crecy-Lagard V."/>
            <person name="Richards N.G."/>
        </authorList>
    </citation>
    <scope>NUCLEOTIDE SEQUENCE [LARGE SCALE GENOMIC DNA]</scope>
    <source>
        <strain evidence="3 4">SF-557</strain>
    </source>
</reference>